<accession>A0ABQ4M748</accession>
<keyword evidence="2" id="KW-1185">Reference proteome</keyword>
<sequence length="171" mass="20128">MTTTNIVVDSKKAVTDTMQKQYPHVRFTLSIDQCQGEYWIELKVFDFLFTDTLEKHLNKVSKLPVYVDDVESTKLKTQINDRCKQQGCRELTRVTGWNGQPIYETYHHGIDYNTARIEILTEQINATMKELVHEASDRNTVLERRLTIRKTLTQLRQAKRKLAEQPYEYIS</sequence>
<dbReference type="Proteomes" id="UP000679992">
    <property type="component" value="Unassembled WGS sequence"/>
</dbReference>
<comment type="caution">
    <text evidence="1">The sequence shown here is derived from an EMBL/GenBank/DDBJ whole genome shotgun (WGS) entry which is preliminary data.</text>
</comment>
<protein>
    <submittedName>
        <fullName evidence="1">Uncharacterized protein</fullName>
    </submittedName>
</protein>
<organism evidence="1 2">
    <name type="scientific">Paenibacillus vini</name>
    <dbReference type="NCBI Taxonomy" id="1476024"/>
    <lineage>
        <taxon>Bacteria</taxon>
        <taxon>Bacillati</taxon>
        <taxon>Bacillota</taxon>
        <taxon>Bacilli</taxon>
        <taxon>Bacillales</taxon>
        <taxon>Paenibacillaceae</taxon>
        <taxon>Paenibacillus</taxon>
    </lineage>
</organism>
<name>A0ABQ4M748_9BACL</name>
<gene>
    <name evidence="1" type="ORF">J42TS3_08510</name>
</gene>
<dbReference type="EMBL" id="BOSL01000002">
    <property type="protein sequence ID" value="GIP51816.1"/>
    <property type="molecule type" value="Genomic_DNA"/>
</dbReference>
<reference evidence="1 2" key="1">
    <citation type="submission" date="2021-03" db="EMBL/GenBank/DDBJ databases">
        <title>Antimicrobial resistance genes in bacteria isolated from Japanese honey, and their potential for conferring macrolide and lincosamide resistance in the American foulbrood pathogen Paenibacillus larvae.</title>
        <authorList>
            <person name="Okamoto M."/>
            <person name="Kumagai M."/>
            <person name="Kanamori H."/>
            <person name="Takamatsu D."/>
        </authorList>
    </citation>
    <scope>NUCLEOTIDE SEQUENCE [LARGE SCALE GENOMIC DNA]</scope>
    <source>
        <strain evidence="1 2">J42TS3</strain>
    </source>
</reference>
<dbReference type="RefSeq" id="WP_213653889.1">
    <property type="nucleotide sequence ID" value="NZ_BOSL01000002.1"/>
</dbReference>
<evidence type="ECO:0000313" key="2">
    <source>
        <dbReference type="Proteomes" id="UP000679992"/>
    </source>
</evidence>
<proteinExistence type="predicted"/>
<evidence type="ECO:0000313" key="1">
    <source>
        <dbReference type="EMBL" id="GIP51816.1"/>
    </source>
</evidence>